<evidence type="ECO:0000313" key="2">
    <source>
        <dbReference type="EMBL" id="THU94656.1"/>
    </source>
</evidence>
<feature type="compositionally biased region" description="Basic and acidic residues" evidence="1">
    <location>
        <begin position="95"/>
        <end position="104"/>
    </location>
</feature>
<evidence type="ECO:0000256" key="1">
    <source>
        <dbReference type="SAM" id="MobiDB-lite"/>
    </source>
</evidence>
<evidence type="ECO:0000313" key="3">
    <source>
        <dbReference type="Proteomes" id="UP000297245"/>
    </source>
</evidence>
<feature type="region of interest" description="Disordered" evidence="1">
    <location>
        <begin position="69"/>
        <end position="115"/>
    </location>
</feature>
<feature type="compositionally biased region" description="Basic and acidic residues" evidence="1">
    <location>
        <begin position="303"/>
        <end position="312"/>
    </location>
</feature>
<protein>
    <submittedName>
        <fullName evidence="2">Uncharacterized protein</fullName>
    </submittedName>
</protein>
<feature type="region of interest" description="Disordered" evidence="1">
    <location>
        <begin position="286"/>
        <end position="331"/>
    </location>
</feature>
<accession>A0A4S8LY89</accession>
<feature type="compositionally biased region" description="Acidic residues" evidence="1">
    <location>
        <begin position="80"/>
        <end position="94"/>
    </location>
</feature>
<reference evidence="2 3" key="1">
    <citation type="journal article" date="2019" name="Nat. Ecol. Evol.">
        <title>Megaphylogeny resolves global patterns of mushroom evolution.</title>
        <authorList>
            <person name="Varga T."/>
            <person name="Krizsan K."/>
            <person name="Foldi C."/>
            <person name="Dima B."/>
            <person name="Sanchez-Garcia M."/>
            <person name="Sanchez-Ramirez S."/>
            <person name="Szollosi G.J."/>
            <person name="Szarkandi J.G."/>
            <person name="Papp V."/>
            <person name="Albert L."/>
            <person name="Andreopoulos W."/>
            <person name="Angelini C."/>
            <person name="Antonin V."/>
            <person name="Barry K.W."/>
            <person name="Bougher N.L."/>
            <person name="Buchanan P."/>
            <person name="Buyck B."/>
            <person name="Bense V."/>
            <person name="Catcheside P."/>
            <person name="Chovatia M."/>
            <person name="Cooper J."/>
            <person name="Damon W."/>
            <person name="Desjardin D."/>
            <person name="Finy P."/>
            <person name="Geml J."/>
            <person name="Haridas S."/>
            <person name="Hughes K."/>
            <person name="Justo A."/>
            <person name="Karasinski D."/>
            <person name="Kautmanova I."/>
            <person name="Kiss B."/>
            <person name="Kocsube S."/>
            <person name="Kotiranta H."/>
            <person name="LaButti K.M."/>
            <person name="Lechner B.E."/>
            <person name="Liimatainen K."/>
            <person name="Lipzen A."/>
            <person name="Lukacs Z."/>
            <person name="Mihaltcheva S."/>
            <person name="Morgado L.N."/>
            <person name="Niskanen T."/>
            <person name="Noordeloos M.E."/>
            <person name="Ohm R.A."/>
            <person name="Ortiz-Santana B."/>
            <person name="Ovrebo C."/>
            <person name="Racz N."/>
            <person name="Riley R."/>
            <person name="Savchenko A."/>
            <person name="Shiryaev A."/>
            <person name="Soop K."/>
            <person name="Spirin V."/>
            <person name="Szebenyi C."/>
            <person name="Tomsovsky M."/>
            <person name="Tulloss R.E."/>
            <person name="Uehling J."/>
            <person name="Grigoriev I.V."/>
            <person name="Vagvolgyi C."/>
            <person name="Papp T."/>
            <person name="Martin F.M."/>
            <person name="Miettinen O."/>
            <person name="Hibbett D.S."/>
            <person name="Nagy L.G."/>
        </authorList>
    </citation>
    <scope>NUCLEOTIDE SEQUENCE [LARGE SCALE GENOMIC DNA]</scope>
    <source>
        <strain evidence="2 3">CBS 962.96</strain>
    </source>
</reference>
<dbReference type="Proteomes" id="UP000297245">
    <property type="component" value="Unassembled WGS sequence"/>
</dbReference>
<name>A0A4S8LY89_DENBC</name>
<feature type="compositionally biased region" description="Low complexity" evidence="1">
    <location>
        <begin position="288"/>
        <end position="298"/>
    </location>
</feature>
<feature type="compositionally biased region" description="Polar residues" evidence="1">
    <location>
        <begin position="8"/>
        <end position="21"/>
    </location>
</feature>
<keyword evidence="3" id="KW-1185">Reference proteome</keyword>
<feature type="region of interest" description="Disordered" evidence="1">
    <location>
        <begin position="1"/>
        <end position="51"/>
    </location>
</feature>
<dbReference type="OrthoDB" id="2755069at2759"/>
<proteinExistence type="predicted"/>
<sequence>MASRTRSKVSQCITNENNQPAVKSKATKKPATLEGKLKKVGSRNAGKGAKAGLLGNTINVERKVLLAATAQPQLQGPQVSDDDEDNETTDDDTERDIAAMDVVERSPAVHVGDVAAMDIEKEEPETGSTPDPVTDVNEVAELRAQLAELLQKNKSLEQQLQAAPPSANVDSIPRPTGTAGKDFSIQVAMNLAGSVSKDGKYKALQRCVKDLVGHARVPYDIPWKQVPVQTKSLLYEAARQDQPFLRRYQNDWATEEIAKQYLKNKRKTAYKNGWLKVSDKYTHLKQNSACRSVSGSRSSKAKGIRESREARKASKKARKSSAPTASDDMAV</sequence>
<dbReference type="EMBL" id="ML179218">
    <property type="protein sequence ID" value="THU94656.1"/>
    <property type="molecule type" value="Genomic_DNA"/>
</dbReference>
<organism evidence="2 3">
    <name type="scientific">Dendrothele bispora (strain CBS 962.96)</name>
    <dbReference type="NCBI Taxonomy" id="1314807"/>
    <lineage>
        <taxon>Eukaryota</taxon>
        <taxon>Fungi</taxon>
        <taxon>Dikarya</taxon>
        <taxon>Basidiomycota</taxon>
        <taxon>Agaricomycotina</taxon>
        <taxon>Agaricomycetes</taxon>
        <taxon>Agaricomycetidae</taxon>
        <taxon>Agaricales</taxon>
        <taxon>Agaricales incertae sedis</taxon>
        <taxon>Dendrothele</taxon>
    </lineage>
</organism>
<gene>
    <name evidence="2" type="ORF">K435DRAFT_839781</name>
</gene>
<dbReference type="AlphaFoldDB" id="A0A4S8LY89"/>